<proteinExistence type="predicted"/>
<dbReference type="OrthoDB" id="9912736at2"/>
<accession>A0A1Q5PBN0</accession>
<dbReference type="Proteomes" id="UP000186551">
    <property type="component" value="Unassembled WGS sequence"/>
</dbReference>
<reference evidence="1 2" key="1">
    <citation type="submission" date="2016-03" db="EMBL/GenBank/DDBJ databases">
        <title>Genome sequence of Pontibacter sp. nov., of the family cytophagaceae, isolated from marine sediment of the Yellow Sea, China.</title>
        <authorList>
            <person name="Zhang G."/>
            <person name="Zhang R."/>
        </authorList>
    </citation>
    <scope>NUCLEOTIDE SEQUENCE [LARGE SCALE GENOMIC DNA]</scope>
    <source>
        <strain evidence="1 2">S10-8</strain>
    </source>
</reference>
<protein>
    <submittedName>
        <fullName evidence="1">Uncharacterized protein</fullName>
    </submittedName>
</protein>
<dbReference type="RefSeq" id="WP_073852868.1">
    <property type="nucleotide sequence ID" value="NZ_LVWA01000008.1"/>
</dbReference>
<evidence type="ECO:0000313" key="2">
    <source>
        <dbReference type="Proteomes" id="UP000186551"/>
    </source>
</evidence>
<evidence type="ECO:0000313" key="1">
    <source>
        <dbReference type="EMBL" id="OKL39532.1"/>
    </source>
</evidence>
<name>A0A1Q5PBN0_9BACT</name>
<dbReference type="AlphaFoldDB" id="A0A1Q5PBN0"/>
<comment type="caution">
    <text evidence="1">The sequence shown here is derived from an EMBL/GenBank/DDBJ whole genome shotgun (WGS) entry which is preliminary data.</text>
</comment>
<gene>
    <name evidence="1" type="ORF">A3841_00855</name>
</gene>
<organism evidence="1 2">
    <name type="scientific">Pontibacter flavimaris</name>
    <dbReference type="NCBI Taxonomy" id="1797110"/>
    <lineage>
        <taxon>Bacteria</taxon>
        <taxon>Pseudomonadati</taxon>
        <taxon>Bacteroidota</taxon>
        <taxon>Cytophagia</taxon>
        <taxon>Cytophagales</taxon>
        <taxon>Hymenobacteraceae</taxon>
        <taxon>Pontibacter</taxon>
    </lineage>
</organism>
<sequence length="147" mass="16556">MDLSKAITLGRIEKLINGRPELTNYVLKESGNFFYLIDSNSLRPHYEWHDREVQMAFHKFEVAEHLEDASIPSEMIDEMSGEAFLHFLTTLVGCMGQLEDSNSIRSRQIFDIMADLVGGTGEGEIHIALRSTEEPILLTSVSTVSSH</sequence>
<keyword evidence="2" id="KW-1185">Reference proteome</keyword>
<dbReference type="EMBL" id="LVWA01000008">
    <property type="protein sequence ID" value="OKL39532.1"/>
    <property type="molecule type" value="Genomic_DNA"/>
</dbReference>